<organism evidence="1 2">
    <name type="scientific">Entomophthora muscae</name>
    <dbReference type="NCBI Taxonomy" id="34485"/>
    <lineage>
        <taxon>Eukaryota</taxon>
        <taxon>Fungi</taxon>
        <taxon>Fungi incertae sedis</taxon>
        <taxon>Zoopagomycota</taxon>
        <taxon>Entomophthoromycotina</taxon>
        <taxon>Entomophthoromycetes</taxon>
        <taxon>Entomophthorales</taxon>
        <taxon>Entomophthoraceae</taxon>
        <taxon>Entomophthora</taxon>
    </lineage>
</organism>
<reference evidence="1" key="1">
    <citation type="submission" date="2022-04" db="EMBL/GenBank/DDBJ databases">
        <title>Genome of the entomopathogenic fungus Entomophthora muscae.</title>
        <authorList>
            <person name="Elya C."/>
            <person name="Lovett B.R."/>
            <person name="Lee E."/>
            <person name="Macias A.M."/>
            <person name="Hajek A.E."/>
            <person name="De Bivort B.L."/>
            <person name="Kasson M.T."/>
            <person name="De Fine Licht H.H."/>
            <person name="Stajich J.E."/>
        </authorList>
    </citation>
    <scope>NUCLEOTIDE SEQUENCE</scope>
    <source>
        <strain evidence="1">Berkeley</strain>
    </source>
</reference>
<name>A0ACC2TGN9_9FUNG</name>
<keyword evidence="2" id="KW-1185">Reference proteome</keyword>
<dbReference type="Proteomes" id="UP001165960">
    <property type="component" value="Unassembled WGS sequence"/>
</dbReference>
<accession>A0ACC2TGN9</accession>
<evidence type="ECO:0000313" key="2">
    <source>
        <dbReference type="Proteomes" id="UP001165960"/>
    </source>
</evidence>
<protein>
    <submittedName>
        <fullName evidence="1">Uncharacterized protein</fullName>
    </submittedName>
</protein>
<evidence type="ECO:0000313" key="1">
    <source>
        <dbReference type="EMBL" id="KAJ9073650.1"/>
    </source>
</evidence>
<gene>
    <name evidence="1" type="ORF">DSO57_1014075</name>
</gene>
<sequence>MGQIQGALGHQKRSPGRRVEINQSQRRGIRGIQVFRDQLFPPIRPVRLAGKMGCHQIIFHPPIPIHYLSPNEIQPPTSNQTPKINPSLPSKADQQVESPRGTKYDHSGTIQNPLV</sequence>
<dbReference type="EMBL" id="QTSX02002893">
    <property type="protein sequence ID" value="KAJ9073650.1"/>
    <property type="molecule type" value="Genomic_DNA"/>
</dbReference>
<comment type="caution">
    <text evidence="1">The sequence shown here is derived from an EMBL/GenBank/DDBJ whole genome shotgun (WGS) entry which is preliminary data.</text>
</comment>
<proteinExistence type="predicted"/>